<organism evidence="1 2">
    <name type="scientific">Leptospira broomii serovar Hurstbridge str. 5399</name>
    <dbReference type="NCBI Taxonomy" id="1049789"/>
    <lineage>
        <taxon>Bacteria</taxon>
        <taxon>Pseudomonadati</taxon>
        <taxon>Spirochaetota</taxon>
        <taxon>Spirochaetia</taxon>
        <taxon>Leptospirales</taxon>
        <taxon>Leptospiraceae</taxon>
        <taxon>Leptospira</taxon>
    </lineage>
</organism>
<dbReference type="Proteomes" id="UP000015454">
    <property type="component" value="Unassembled WGS sequence"/>
</dbReference>
<dbReference type="EMBL" id="AHMO02000007">
    <property type="protein sequence ID" value="EQA46397.1"/>
    <property type="molecule type" value="Genomic_DNA"/>
</dbReference>
<protein>
    <recommendedName>
        <fullName evidence="3">Riboflavin biosynthesis protein RibD C-terminal domain protein</fullName>
    </recommendedName>
</protein>
<sequence>MIIYLNKMKKLIAVMNMTLDGFYDHTAMSADDEILQHYNELLK</sequence>
<name>T0FFK4_9LEPT</name>
<gene>
    <name evidence="1" type="ORF">LEP1GSC050_0212</name>
</gene>
<evidence type="ECO:0000313" key="2">
    <source>
        <dbReference type="Proteomes" id="UP000015454"/>
    </source>
</evidence>
<comment type="caution">
    <text evidence="1">The sequence shown here is derived from an EMBL/GenBank/DDBJ whole genome shotgun (WGS) entry which is preliminary data.</text>
</comment>
<proteinExistence type="predicted"/>
<dbReference type="AlphaFoldDB" id="T0FFK4"/>
<evidence type="ECO:0000313" key="1">
    <source>
        <dbReference type="EMBL" id="EQA46397.1"/>
    </source>
</evidence>
<reference evidence="1" key="1">
    <citation type="submission" date="2013-05" db="EMBL/GenBank/DDBJ databases">
        <authorList>
            <person name="Harkins D.M."/>
            <person name="Durkin A.S."/>
            <person name="Brinkac L.M."/>
            <person name="Haft D.H."/>
            <person name="Selengut J.D."/>
            <person name="Sanka R."/>
            <person name="DePew J."/>
            <person name="Purushe J."/>
            <person name="Hartskeerl R.A."/>
            <person name="Ahmed A."/>
            <person name="van der Linden H."/>
            <person name="Goris M.G.A."/>
            <person name="Vinetz J.M."/>
            <person name="Sutton G.G."/>
            <person name="Nierman W.C."/>
            <person name="Fouts D.E."/>
        </authorList>
    </citation>
    <scope>NUCLEOTIDE SEQUENCE [LARGE SCALE GENOMIC DNA]</scope>
    <source>
        <strain evidence="1">5399</strain>
    </source>
</reference>
<evidence type="ECO:0008006" key="3">
    <source>
        <dbReference type="Google" id="ProtNLM"/>
    </source>
</evidence>
<keyword evidence="2" id="KW-1185">Reference proteome</keyword>
<dbReference type="STRING" id="1049789.LEP1GSC050_0212"/>
<accession>T0FFK4</accession>